<evidence type="ECO:0000313" key="1">
    <source>
        <dbReference type="EMBL" id="WOF23826.1"/>
    </source>
</evidence>
<accession>A0AA97FHS8</accession>
<reference evidence="1 2" key="1">
    <citation type="submission" date="2023-02" db="EMBL/GenBank/DDBJ databases">
        <title>Microbacterium betulae sp. nov., isolated from birch wood.</title>
        <authorList>
            <person name="Pasciak M."/>
            <person name="Pawlik K.J."/>
            <person name="Martynowski D."/>
            <person name="Laczmanski L."/>
            <person name="Ciekot J."/>
            <person name="Szponar B."/>
            <person name="Wojcik-Fatla A."/>
            <person name="Mackiewicz B."/>
            <person name="Farian E."/>
            <person name="Cholewa G."/>
            <person name="Cholewa A."/>
            <person name="Dutkiewicz J."/>
        </authorList>
    </citation>
    <scope>NUCLEOTIDE SEQUENCE [LARGE SCALE GENOMIC DNA]</scope>
    <source>
        <strain evidence="1 2">AB</strain>
    </source>
</reference>
<keyword evidence="2" id="KW-1185">Reference proteome</keyword>
<sequence length="124" mass="13674">MSITSETFYRAECDAKGCEETLPNEDHEGASHMPREYVVEALAEPRGFNDDETWTMVGEQTFCHRHKPGNVECSACEGVGFLRAEREGDRAPGTSRYSFTECPVCEQRGYLIGSIAETGGQSNG</sequence>
<dbReference type="Proteomes" id="UP001305498">
    <property type="component" value="Chromosome"/>
</dbReference>
<organism evidence="1 2">
    <name type="scientific">Microbacterium betulae</name>
    <dbReference type="NCBI Taxonomy" id="2981139"/>
    <lineage>
        <taxon>Bacteria</taxon>
        <taxon>Bacillati</taxon>
        <taxon>Actinomycetota</taxon>
        <taxon>Actinomycetes</taxon>
        <taxon>Micrococcales</taxon>
        <taxon>Microbacteriaceae</taxon>
        <taxon>Microbacterium</taxon>
    </lineage>
</organism>
<proteinExistence type="predicted"/>
<dbReference type="EMBL" id="CP118157">
    <property type="protein sequence ID" value="WOF23826.1"/>
    <property type="molecule type" value="Genomic_DNA"/>
</dbReference>
<protein>
    <submittedName>
        <fullName evidence="1">Uncharacterized protein</fullName>
    </submittedName>
</protein>
<dbReference type="AlphaFoldDB" id="A0AA97FHS8"/>
<dbReference type="KEGG" id="mbet:N8K70_03860"/>
<evidence type="ECO:0000313" key="2">
    <source>
        <dbReference type="Proteomes" id="UP001305498"/>
    </source>
</evidence>
<gene>
    <name evidence="1" type="ORF">N8K70_03860</name>
</gene>
<name>A0AA97FHS8_9MICO</name>
<dbReference type="RefSeq" id="WP_317140297.1">
    <property type="nucleotide sequence ID" value="NZ_CP118157.1"/>
</dbReference>